<dbReference type="GO" id="GO:0033204">
    <property type="term" value="F:ribonuclease P RNA binding"/>
    <property type="evidence" value="ECO:0007669"/>
    <property type="project" value="InterPro"/>
</dbReference>
<proteinExistence type="inferred from homology"/>
<evidence type="ECO:0000256" key="6">
    <source>
        <dbReference type="ARBA" id="ARBA00022759"/>
    </source>
</evidence>
<dbReference type="InterPro" id="IPR036980">
    <property type="entry name" value="RNase_P/MRP_Rpp29_sf"/>
</dbReference>
<dbReference type="GO" id="GO:0005634">
    <property type="term" value="C:nucleus"/>
    <property type="evidence" value="ECO:0007669"/>
    <property type="project" value="UniProtKB-SubCell"/>
</dbReference>
<dbReference type="PANTHER" id="PTHR13348">
    <property type="entry name" value="RIBONUCLEASE P SUBUNIT P29"/>
    <property type="match status" value="1"/>
</dbReference>
<dbReference type="EMBL" id="MU129004">
    <property type="protein sequence ID" value="KAF9511196.1"/>
    <property type="molecule type" value="Genomic_DNA"/>
</dbReference>
<dbReference type="GO" id="GO:0016787">
    <property type="term" value="F:hydrolase activity"/>
    <property type="evidence" value="ECO:0007669"/>
    <property type="project" value="UniProtKB-KW"/>
</dbReference>
<dbReference type="AlphaFoldDB" id="A0A9P6ASQ7"/>
<dbReference type="Proteomes" id="UP000886523">
    <property type="component" value="Unassembled WGS sequence"/>
</dbReference>
<dbReference type="GO" id="GO:0001682">
    <property type="term" value="P:tRNA 5'-leader removal"/>
    <property type="evidence" value="ECO:0007669"/>
    <property type="project" value="InterPro"/>
</dbReference>
<keyword evidence="4" id="KW-0819">tRNA processing</keyword>
<evidence type="ECO:0000256" key="3">
    <source>
        <dbReference type="ARBA" id="ARBA00022490"/>
    </source>
</evidence>
<reference evidence="8" key="1">
    <citation type="journal article" date="2020" name="Nat. Commun.">
        <title>Large-scale genome sequencing of mycorrhizal fungi provides insights into the early evolution of symbiotic traits.</title>
        <authorList>
            <person name="Miyauchi S."/>
            <person name="Kiss E."/>
            <person name="Kuo A."/>
            <person name="Drula E."/>
            <person name="Kohler A."/>
            <person name="Sanchez-Garcia M."/>
            <person name="Morin E."/>
            <person name="Andreopoulos B."/>
            <person name="Barry K.W."/>
            <person name="Bonito G."/>
            <person name="Buee M."/>
            <person name="Carver A."/>
            <person name="Chen C."/>
            <person name="Cichocki N."/>
            <person name="Clum A."/>
            <person name="Culley D."/>
            <person name="Crous P.W."/>
            <person name="Fauchery L."/>
            <person name="Girlanda M."/>
            <person name="Hayes R.D."/>
            <person name="Keri Z."/>
            <person name="LaButti K."/>
            <person name="Lipzen A."/>
            <person name="Lombard V."/>
            <person name="Magnuson J."/>
            <person name="Maillard F."/>
            <person name="Murat C."/>
            <person name="Nolan M."/>
            <person name="Ohm R.A."/>
            <person name="Pangilinan J."/>
            <person name="Pereira M.F."/>
            <person name="Perotto S."/>
            <person name="Peter M."/>
            <person name="Pfister S."/>
            <person name="Riley R."/>
            <person name="Sitrit Y."/>
            <person name="Stielow J.B."/>
            <person name="Szollosi G."/>
            <person name="Zifcakova L."/>
            <person name="Stursova M."/>
            <person name="Spatafora J.W."/>
            <person name="Tedersoo L."/>
            <person name="Vaario L.M."/>
            <person name="Yamada A."/>
            <person name="Yan M."/>
            <person name="Wang P."/>
            <person name="Xu J."/>
            <person name="Bruns T."/>
            <person name="Baldrian P."/>
            <person name="Vilgalys R."/>
            <person name="Dunand C."/>
            <person name="Henrissat B."/>
            <person name="Grigoriev I.V."/>
            <person name="Hibbett D."/>
            <person name="Nagy L.G."/>
            <person name="Martin F.M."/>
        </authorList>
    </citation>
    <scope>NUCLEOTIDE SEQUENCE</scope>
    <source>
        <strain evidence="8">UP504</strain>
    </source>
</reference>
<name>A0A9P6ASQ7_9AGAM</name>
<dbReference type="SMART" id="SM00538">
    <property type="entry name" value="POP4"/>
    <property type="match status" value="1"/>
</dbReference>
<organism evidence="8 9">
    <name type="scientific">Hydnum rufescens UP504</name>
    <dbReference type="NCBI Taxonomy" id="1448309"/>
    <lineage>
        <taxon>Eukaryota</taxon>
        <taxon>Fungi</taxon>
        <taxon>Dikarya</taxon>
        <taxon>Basidiomycota</taxon>
        <taxon>Agaricomycotina</taxon>
        <taxon>Agaricomycetes</taxon>
        <taxon>Cantharellales</taxon>
        <taxon>Hydnaceae</taxon>
        <taxon>Hydnum</taxon>
    </lineage>
</organism>
<gene>
    <name evidence="8" type="ORF">BS47DRAFT_1347078</name>
</gene>
<dbReference type="GO" id="GO:0000172">
    <property type="term" value="C:ribonuclease MRP complex"/>
    <property type="evidence" value="ECO:0007669"/>
    <property type="project" value="InterPro"/>
</dbReference>
<keyword evidence="9" id="KW-1185">Reference proteome</keyword>
<comment type="similarity">
    <text evidence="2">Belongs to the eukaryotic/archaeal RNase P protein component 1 family.</text>
</comment>
<keyword evidence="6" id="KW-0255">Endonuclease</keyword>
<keyword evidence="3" id="KW-0963">Cytoplasm</keyword>
<dbReference type="HAMAP" id="MF_00754">
    <property type="entry name" value="RNase_P_1"/>
    <property type="match status" value="1"/>
</dbReference>
<protein>
    <submittedName>
        <fullName evidence="8">Uncharacterized protein</fullName>
    </submittedName>
</protein>
<comment type="subcellular location">
    <subcellularLocation>
        <location evidence="1">Nucleus</location>
    </subcellularLocation>
</comment>
<dbReference type="OrthoDB" id="124041at2759"/>
<evidence type="ECO:0000256" key="5">
    <source>
        <dbReference type="ARBA" id="ARBA00022722"/>
    </source>
</evidence>
<dbReference type="Pfam" id="PF01868">
    <property type="entry name" value="RNase_P-MRP_p29"/>
    <property type="match status" value="1"/>
</dbReference>
<comment type="caution">
    <text evidence="8">The sequence shown here is derived from an EMBL/GenBank/DDBJ whole genome shotgun (WGS) entry which is preliminary data.</text>
</comment>
<evidence type="ECO:0000313" key="8">
    <source>
        <dbReference type="EMBL" id="KAF9511196.1"/>
    </source>
</evidence>
<sequence>MSNPPKPVIVDPYRPFPSLKGQRVVFSSSTPFTPSYVQLHTPSTSNSGSQAYTSRVQGRQILLENPAKESKLKKERTARRARQKLDGKRKEAGIISRKEQSALAYDAFMPIHHMWCSYMAELMNLQTKPSETGNPGPSRISHRMPNAATMHAKLVKADFHGCIIKVQQSRNPSLVGCCGIIIHETENTFKIVTEKNSLKVIPKENSIFTFSIPLYGPIPHPHPTPHASPLTNEACIQFELYGNQFRFRSADRATRKFKPKETIEL</sequence>
<accession>A0A9P6ASQ7</accession>
<evidence type="ECO:0000256" key="1">
    <source>
        <dbReference type="ARBA" id="ARBA00004123"/>
    </source>
</evidence>
<evidence type="ECO:0000256" key="4">
    <source>
        <dbReference type="ARBA" id="ARBA00022694"/>
    </source>
</evidence>
<evidence type="ECO:0000256" key="2">
    <source>
        <dbReference type="ARBA" id="ARBA00006181"/>
    </source>
</evidence>
<evidence type="ECO:0000313" key="9">
    <source>
        <dbReference type="Proteomes" id="UP000886523"/>
    </source>
</evidence>
<dbReference type="InterPro" id="IPR023538">
    <property type="entry name" value="RNP1"/>
</dbReference>
<keyword evidence="5" id="KW-0540">Nuclease</keyword>
<dbReference type="SUPFAM" id="SSF101744">
    <property type="entry name" value="Rof/RNase P subunit-like"/>
    <property type="match status" value="1"/>
</dbReference>
<dbReference type="GO" id="GO:0030677">
    <property type="term" value="C:ribonuclease P complex"/>
    <property type="evidence" value="ECO:0007669"/>
    <property type="project" value="InterPro"/>
</dbReference>
<dbReference type="InterPro" id="IPR002730">
    <property type="entry name" value="Rpp29/RNP1"/>
</dbReference>
<dbReference type="Gene3D" id="2.30.30.210">
    <property type="entry name" value="Ribonuclease P/MRP, subunit p29"/>
    <property type="match status" value="1"/>
</dbReference>
<dbReference type="GO" id="GO:0006364">
    <property type="term" value="P:rRNA processing"/>
    <property type="evidence" value="ECO:0007669"/>
    <property type="project" value="TreeGrafter"/>
</dbReference>
<dbReference type="PANTHER" id="PTHR13348:SF0">
    <property type="entry name" value="RIBONUCLEASE P PROTEIN SUBUNIT P29"/>
    <property type="match status" value="1"/>
</dbReference>
<dbReference type="InterPro" id="IPR023534">
    <property type="entry name" value="Rof/RNase_P-like"/>
</dbReference>
<evidence type="ECO:0000256" key="7">
    <source>
        <dbReference type="ARBA" id="ARBA00022801"/>
    </source>
</evidence>
<dbReference type="InterPro" id="IPR016848">
    <property type="entry name" value="RNase_P/MRP_Rpp29-subunit"/>
</dbReference>
<keyword evidence="7" id="KW-0378">Hydrolase</keyword>
<dbReference type="GO" id="GO:0004519">
    <property type="term" value="F:endonuclease activity"/>
    <property type="evidence" value="ECO:0007669"/>
    <property type="project" value="UniProtKB-KW"/>
</dbReference>